<reference evidence="10" key="1">
    <citation type="journal article" date="2018" name="Nat. Microbiol.">
        <title>Leveraging single-cell genomics to expand the fungal tree of life.</title>
        <authorList>
            <person name="Ahrendt S.R."/>
            <person name="Quandt C.A."/>
            <person name="Ciobanu D."/>
            <person name="Clum A."/>
            <person name="Salamov A."/>
            <person name="Andreopoulos B."/>
            <person name="Cheng J.F."/>
            <person name="Woyke T."/>
            <person name="Pelin A."/>
            <person name="Henrissat B."/>
            <person name="Reynolds N.K."/>
            <person name="Benny G.L."/>
            <person name="Smith M.E."/>
            <person name="James T.Y."/>
            <person name="Grigoriev I.V."/>
        </authorList>
    </citation>
    <scope>NUCLEOTIDE SEQUENCE [LARGE SCALE GENOMIC DNA]</scope>
    <source>
        <strain evidence="10">RSA 1356</strain>
    </source>
</reference>
<dbReference type="OrthoDB" id="6428749at2759"/>
<evidence type="ECO:0000256" key="3">
    <source>
        <dbReference type="ARBA" id="ARBA00012922"/>
    </source>
</evidence>
<dbReference type="EC" id="3.5.1.4" evidence="3"/>
<feature type="binding site" evidence="6">
    <location>
        <begin position="187"/>
        <end position="190"/>
    </location>
    <ligand>
        <name>substrate</name>
    </ligand>
</feature>
<keyword evidence="10" id="KW-1185">Reference proteome</keyword>
<evidence type="ECO:0000256" key="1">
    <source>
        <dbReference type="ARBA" id="ARBA00001311"/>
    </source>
</evidence>
<dbReference type="PIRSF" id="PIRSF001221">
    <property type="entry name" value="Amidase_fungi"/>
    <property type="match status" value="1"/>
</dbReference>
<feature type="binding site" evidence="6">
    <location>
        <position position="140"/>
    </location>
    <ligand>
        <name>substrate</name>
    </ligand>
</feature>
<evidence type="ECO:0000256" key="5">
    <source>
        <dbReference type="PIRSR" id="PIRSR001221-1"/>
    </source>
</evidence>
<dbReference type="AlphaFoldDB" id="A0A4P9XLC8"/>
<feature type="domain" description="Amidase" evidence="7">
    <location>
        <begin position="47"/>
        <end position="524"/>
    </location>
</feature>
<evidence type="ECO:0000256" key="2">
    <source>
        <dbReference type="ARBA" id="ARBA00009199"/>
    </source>
</evidence>
<keyword evidence="4" id="KW-0378">Hydrolase</keyword>
<evidence type="ECO:0000313" key="8">
    <source>
        <dbReference type="EMBL" id="RKP06225.1"/>
    </source>
</evidence>
<feature type="active site" description="Charge relay system" evidence="5">
    <location>
        <position position="91"/>
    </location>
</feature>
<comment type="catalytic activity">
    <reaction evidence="1">
        <text>a monocarboxylic acid amide + H2O = a monocarboxylate + NH4(+)</text>
        <dbReference type="Rhea" id="RHEA:12020"/>
        <dbReference type="ChEBI" id="CHEBI:15377"/>
        <dbReference type="ChEBI" id="CHEBI:28938"/>
        <dbReference type="ChEBI" id="CHEBI:35757"/>
        <dbReference type="ChEBI" id="CHEBI:83628"/>
        <dbReference type="EC" id="3.5.1.4"/>
    </reaction>
</comment>
<dbReference type="Gene3D" id="3.90.1300.10">
    <property type="entry name" value="Amidase signature (AS) domain"/>
    <property type="match status" value="1"/>
</dbReference>
<evidence type="ECO:0000259" key="7">
    <source>
        <dbReference type="Pfam" id="PF01425"/>
    </source>
</evidence>
<evidence type="ECO:0000313" key="9">
    <source>
        <dbReference type="EMBL" id="RKP06615.1"/>
    </source>
</evidence>
<dbReference type="EMBL" id="KZ992927">
    <property type="protein sequence ID" value="RKP06225.1"/>
    <property type="molecule type" value="Genomic_DNA"/>
</dbReference>
<evidence type="ECO:0000256" key="4">
    <source>
        <dbReference type="ARBA" id="ARBA00022801"/>
    </source>
</evidence>
<dbReference type="Pfam" id="PF01425">
    <property type="entry name" value="Amidase"/>
    <property type="match status" value="1"/>
</dbReference>
<dbReference type="STRING" id="78915.A0A4P9XLC8"/>
<feature type="binding site" evidence="6">
    <location>
        <position position="166"/>
    </location>
    <ligand>
        <name>substrate</name>
    </ligand>
</feature>
<dbReference type="EMBL" id="KZ992850">
    <property type="protein sequence ID" value="RKP06615.1"/>
    <property type="molecule type" value="Genomic_DNA"/>
</dbReference>
<evidence type="ECO:0000313" key="10">
    <source>
        <dbReference type="Proteomes" id="UP000271241"/>
    </source>
</evidence>
<reference evidence="9" key="2">
    <citation type="submission" date="2018-07" db="EMBL/GenBank/DDBJ databases">
        <title>Leveraging single-cell genomics to expand the Fungal Tree of Life.</title>
        <authorList>
            <consortium name="DOE Joint Genome Institute"/>
            <person name="Ahrendt S.R."/>
            <person name="Quandt C.A."/>
            <person name="Ciobanu D."/>
            <person name="Clum A."/>
            <person name="Salamov A."/>
            <person name="Andreopoulos B."/>
            <person name="Cheng J.-F."/>
            <person name="Woyke T."/>
            <person name="Pelin A."/>
            <person name="Henrissat B."/>
            <person name="Reynolds N."/>
            <person name="Benny G.L."/>
            <person name="Smith M.E."/>
            <person name="James T.Y."/>
            <person name="Grigoriev I.V."/>
        </authorList>
    </citation>
    <scope>NUCLEOTIDE SEQUENCE</scope>
    <source>
        <strain evidence="9">RSA 1356</strain>
    </source>
</reference>
<feature type="active site" description="Charge relay system" evidence="5">
    <location>
        <position position="166"/>
    </location>
</feature>
<dbReference type="GO" id="GO:0004040">
    <property type="term" value="F:amidase activity"/>
    <property type="evidence" value="ECO:0007669"/>
    <property type="project" value="UniProtKB-EC"/>
</dbReference>
<comment type="similarity">
    <text evidence="2">Belongs to the amidase family.</text>
</comment>
<name>A0A4P9XLC8_9FUNG</name>
<gene>
    <name evidence="9" type="ORF">THASP1DRAFT_18253</name>
    <name evidence="8" type="ORF">THASP1DRAFT_18743</name>
</gene>
<protein>
    <recommendedName>
        <fullName evidence="3">amidase</fullName>
        <ecNumber evidence="3">3.5.1.4</ecNumber>
    </recommendedName>
</protein>
<dbReference type="InterPro" id="IPR023631">
    <property type="entry name" value="Amidase_dom"/>
</dbReference>
<organism evidence="9 10">
    <name type="scientific">Thamnocephalis sphaerospora</name>
    <dbReference type="NCBI Taxonomy" id="78915"/>
    <lineage>
        <taxon>Eukaryota</taxon>
        <taxon>Fungi</taxon>
        <taxon>Fungi incertae sedis</taxon>
        <taxon>Zoopagomycota</taxon>
        <taxon>Zoopagomycotina</taxon>
        <taxon>Zoopagomycetes</taxon>
        <taxon>Zoopagales</taxon>
        <taxon>Sigmoideomycetaceae</taxon>
        <taxon>Thamnocephalis</taxon>
    </lineage>
</organism>
<dbReference type="InterPro" id="IPR036928">
    <property type="entry name" value="AS_sf"/>
</dbReference>
<dbReference type="InterPro" id="IPR020556">
    <property type="entry name" value="Amidase_CS"/>
</dbReference>
<evidence type="ECO:0000256" key="6">
    <source>
        <dbReference type="PIRSR" id="PIRSR001221-2"/>
    </source>
</evidence>
<dbReference type="PROSITE" id="PS00571">
    <property type="entry name" value="AMIDASES"/>
    <property type="match status" value="1"/>
</dbReference>
<dbReference type="SUPFAM" id="SSF75304">
    <property type="entry name" value="Amidase signature (AS) enzymes"/>
    <property type="match status" value="1"/>
</dbReference>
<accession>A0A4P9XLC8</accession>
<dbReference type="Proteomes" id="UP000271241">
    <property type="component" value="Unassembled WGS sequence"/>
</dbReference>
<sequence length="545" mass="59864">MLDDKNNEPQLLEDATELINIPLEETAKRLASKRYSADWVLSVLGRNTIQAQEKCNCLTDLFLDEAFARAKELDAMEQPLGPLHGIPVSIKDNIDVRGRDTTMGVSGGIGKPLAEDAPIVQLLRSAGAIVFAKTNLPQAMGAVYATNHIFGATSTPHNPALSAGGSSGGEGALIAAGGSILGVGNDIAGSVRIPAQFNGIYSLKPTDDRLPALGNHMPSDGVELLRTTCGPMARDVGALELFMRAIIDQEPWRIDPNCVPVPWKRVSAPKQMRIAYYVDLDNVALAPVCRRAMTETLDALRAAGHELVEFRVPDIEEAVHIACIALTFDGDNQIGQVLGDDQPLDWVKHAQSYSKTGPLKRSFLAWMLEHHHKEPAIARLVRALKTKTHAEICDITVRRNLYRQRFFAELDRQTTSADGRQVDVILSPALHLPAVEHTAKTIIPFDFSCTLLYNVLEAPAGHIPVTKLDRTLDAQHDGVSWYGDGREIRIVEQELRQLYKPDLMHGSPAGIQVAGRRFEDERVLACMRTIDTCVREYQKSSCRST</sequence>
<dbReference type="PANTHER" id="PTHR46072">
    <property type="entry name" value="AMIDASE-RELATED-RELATED"/>
    <property type="match status" value="1"/>
</dbReference>
<proteinExistence type="inferred from homology"/>
<feature type="active site" description="Acyl-ester intermediate" evidence="5">
    <location>
        <position position="190"/>
    </location>
</feature>